<evidence type="ECO:0000313" key="1">
    <source>
        <dbReference type="EMBL" id="MBE5064013.1"/>
    </source>
</evidence>
<sequence length="238" mass="28379">MTVLDLIEILQLNKDNNIFIPLPPGPYLEDHSIFEISSKKIIFYEGLTLPEFYNSRKDVLYDLVEYIQKNVESVYDNKRELLRYFSVFQLLIALEKATGHNDCESYDKYLETAKQYVTKINQAIKENYQTDDIQDMKDLIYILSNKPLYRELFFHVQVFDYNKNQPCPNKENKDYYFGNKRFHNEFDVVGIKIYNDFVALCPPKEIRIPNKELNQNENLSLEQKIITAFDCWETDFNL</sequence>
<protein>
    <submittedName>
        <fullName evidence="1">Uncharacterized protein</fullName>
    </submittedName>
</protein>
<evidence type="ECO:0000313" key="2">
    <source>
        <dbReference type="Proteomes" id="UP000758652"/>
    </source>
</evidence>
<keyword evidence="2" id="KW-1185">Reference proteome</keyword>
<proteinExistence type="predicted"/>
<dbReference type="EMBL" id="JADCKL010000012">
    <property type="protein sequence ID" value="MBE5064013.1"/>
    <property type="molecule type" value="Genomic_DNA"/>
</dbReference>
<organism evidence="1 2">
    <name type="scientific">Claveliimonas monacensis</name>
    <dbReference type="NCBI Taxonomy" id="2779351"/>
    <lineage>
        <taxon>Bacteria</taxon>
        <taxon>Bacillati</taxon>
        <taxon>Bacillota</taxon>
        <taxon>Clostridia</taxon>
        <taxon>Lachnospirales</taxon>
        <taxon>Lachnospiraceae</taxon>
        <taxon>Claveliimonas</taxon>
    </lineage>
</organism>
<gene>
    <name evidence="1" type="ORF">INF30_12185</name>
</gene>
<dbReference type="Proteomes" id="UP000758652">
    <property type="component" value="Unassembled WGS sequence"/>
</dbReference>
<comment type="caution">
    <text evidence="1">The sequence shown here is derived from an EMBL/GenBank/DDBJ whole genome shotgun (WGS) entry which is preliminary data.</text>
</comment>
<dbReference type="RefSeq" id="WP_226395417.1">
    <property type="nucleotide sequence ID" value="NZ_JADCKL010000012.1"/>
</dbReference>
<reference evidence="1 2" key="1">
    <citation type="submission" date="2020-10" db="EMBL/GenBank/DDBJ databases">
        <title>ChiBAC.</title>
        <authorList>
            <person name="Zenner C."/>
            <person name="Hitch T.C.A."/>
            <person name="Clavel T."/>
        </authorList>
    </citation>
    <scope>NUCLEOTIDE SEQUENCE [LARGE SCALE GENOMIC DNA]</scope>
    <source>
        <strain evidence="1 2">DSM 108991</strain>
    </source>
</reference>
<accession>A0ABR9RLZ2</accession>
<name>A0ABR9RLZ2_9FIRM</name>